<gene>
    <name evidence="1" type="ORF">F2Q70_00004088</name>
</gene>
<accession>A0A8S9IMM5</accession>
<reference evidence="1" key="1">
    <citation type="submission" date="2019-12" db="EMBL/GenBank/DDBJ databases">
        <title>Genome sequencing and annotation of Brassica cretica.</title>
        <authorList>
            <person name="Studholme D.J."/>
            <person name="Sarris P.F."/>
        </authorList>
    </citation>
    <scope>NUCLEOTIDE SEQUENCE</scope>
    <source>
        <strain evidence="1">PFS-102/07</strain>
        <tissue evidence="1">Leaf</tissue>
    </source>
</reference>
<organism evidence="1">
    <name type="scientific">Brassica cretica</name>
    <name type="common">Mustard</name>
    <dbReference type="NCBI Taxonomy" id="69181"/>
    <lineage>
        <taxon>Eukaryota</taxon>
        <taxon>Viridiplantae</taxon>
        <taxon>Streptophyta</taxon>
        <taxon>Embryophyta</taxon>
        <taxon>Tracheophyta</taxon>
        <taxon>Spermatophyta</taxon>
        <taxon>Magnoliopsida</taxon>
        <taxon>eudicotyledons</taxon>
        <taxon>Gunneridae</taxon>
        <taxon>Pentapetalae</taxon>
        <taxon>rosids</taxon>
        <taxon>malvids</taxon>
        <taxon>Brassicales</taxon>
        <taxon>Brassicaceae</taxon>
        <taxon>Brassiceae</taxon>
        <taxon>Brassica</taxon>
    </lineage>
</organism>
<comment type="caution">
    <text evidence="1">The sequence shown here is derived from an EMBL/GenBank/DDBJ whole genome shotgun (WGS) entry which is preliminary data.</text>
</comment>
<proteinExistence type="predicted"/>
<evidence type="ECO:0000313" key="1">
    <source>
        <dbReference type="EMBL" id="KAF2571084.1"/>
    </source>
</evidence>
<dbReference type="AlphaFoldDB" id="A0A8S9IMM5"/>
<dbReference type="EMBL" id="QGKY02001015">
    <property type="protein sequence ID" value="KAF2571084.1"/>
    <property type="molecule type" value="Genomic_DNA"/>
</dbReference>
<protein>
    <submittedName>
        <fullName evidence="1">Uncharacterized protein</fullName>
    </submittedName>
</protein>
<sequence>MSSRQETHQTRKNWEKLIRERNKRGYQFFLNYGREEKIDKERWTRKKKAKRVTEKNYSKEEAREVETANSCEEEETLNSCKEEYTQLKKNKRQKNLKNM</sequence>
<name>A0A8S9IMM5_BRACR</name>